<keyword evidence="4" id="KW-1185">Reference proteome</keyword>
<organism evidence="3 4">
    <name type="scientific">Colletotrichum plurivorum</name>
    <dbReference type="NCBI Taxonomy" id="2175906"/>
    <lineage>
        <taxon>Eukaryota</taxon>
        <taxon>Fungi</taxon>
        <taxon>Dikarya</taxon>
        <taxon>Ascomycota</taxon>
        <taxon>Pezizomycotina</taxon>
        <taxon>Sordariomycetes</taxon>
        <taxon>Hypocreomycetidae</taxon>
        <taxon>Glomerellales</taxon>
        <taxon>Glomerellaceae</taxon>
        <taxon>Colletotrichum</taxon>
        <taxon>Colletotrichum orchidearum species complex</taxon>
    </lineage>
</organism>
<dbReference type="AlphaFoldDB" id="A0A8H6NMK8"/>
<dbReference type="Proteomes" id="UP000654918">
    <property type="component" value="Unassembled WGS sequence"/>
</dbReference>
<comment type="caution">
    <text evidence="3">The sequence shown here is derived from an EMBL/GenBank/DDBJ whole genome shotgun (WGS) entry which is preliminary data.</text>
</comment>
<dbReference type="InterPro" id="IPR010730">
    <property type="entry name" value="HET"/>
</dbReference>
<evidence type="ECO:0000313" key="3">
    <source>
        <dbReference type="EMBL" id="KAF6839177.1"/>
    </source>
</evidence>
<evidence type="ECO:0000259" key="2">
    <source>
        <dbReference type="PROSITE" id="PS50011"/>
    </source>
</evidence>
<dbReference type="CDD" id="cd00180">
    <property type="entry name" value="PKc"/>
    <property type="match status" value="1"/>
</dbReference>
<keyword evidence="3" id="KW-0723">Serine/threonine-protein kinase</keyword>
<keyword evidence="3" id="KW-0808">Transferase</keyword>
<dbReference type="GO" id="GO:0004674">
    <property type="term" value="F:protein serine/threonine kinase activity"/>
    <property type="evidence" value="ECO:0007669"/>
    <property type="project" value="UniProtKB-KW"/>
</dbReference>
<feature type="compositionally biased region" description="Polar residues" evidence="1">
    <location>
        <begin position="600"/>
        <end position="609"/>
    </location>
</feature>
<dbReference type="PANTHER" id="PTHR33112:SF10">
    <property type="entry name" value="TOL"/>
    <property type="match status" value="1"/>
</dbReference>
<dbReference type="EMBL" id="WIGO01000014">
    <property type="protein sequence ID" value="KAF6839177.1"/>
    <property type="molecule type" value="Genomic_DNA"/>
</dbReference>
<evidence type="ECO:0000256" key="1">
    <source>
        <dbReference type="SAM" id="MobiDB-lite"/>
    </source>
</evidence>
<protein>
    <submittedName>
        <fullName evidence="3">Serine/threonine protein kinase</fullName>
    </submittedName>
</protein>
<keyword evidence="3" id="KW-0418">Kinase</keyword>
<dbReference type="Gene3D" id="1.10.510.10">
    <property type="entry name" value="Transferase(Phosphotransferase) domain 1"/>
    <property type="match status" value="1"/>
</dbReference>
<dbReference type="Pfam" id="PF00069">
    <property type="entry name" value="Pkinase"/>
    <property type="match status" value="1"/>
</dbReference>
<dbReference type="InterPro" id="IPR008271">
    <property type="entry name" value="Ser/Thr_kinase_AS"/>
</dbReference>
<dbReference type="GO" id="GO:0005524">
    <property type="term" value="F:ATP binding"/>
    <property type="evidence" value="ECO:0007669"/>
    <property type="project" value="InterPro"/>
</dbReference>
<dbReference type="PANTHER" id="PTHR33112">
    <property type="entry name" value="DOMAIN PROTEIN, PUTATIVE-RELATED"/>
    <property type="match status" value="1"/>
</dbReference>
<reference evidence="3" key="1">
    <citation type="journal article" date="2020" name="Phytopathology">
        <title>Genome Sequence Resources of Colletotrichum truncatum, C. plurivorum, C. musicola, and C. sojae: Four Species Pathogenic to Soybean (Glycine max).</title>
        <authorList>
            <person name="Rogerio F."/>
            <person name="Boufleur T.R."/>
            <person name="Ciampi-Guillardi M."/>
            <person name="Sukno S.A."/>
            <person name="Thon M.R."/>
            <person name="Massola Junior N.S."/>
            <person name="Baroncelli R."/>
        </authorList>
    </citation>
    <scope>NUCLEOTIDE SEQUENCE</scope>
    <source>
        <strain evidence="3">LFN00145</strain>
    </source>
</reference>
<dbReference type="SUPFAM" id="SSF56112">
    <property type="entry name" value="Protein kinase-like (PK-like)"/>
    <property type="match status" value="1"/>
</dbReference>
<accession>A0A8H6NMK8</accession>
<proteinExistence type="predicted"/>
<dbReference type="Pfam" id="PF06985">
    <property type="entry name" value="HET"/>
    <property type="match status" value="1"/>
</dbReference>
<dbReference type="InterPro" id="IPR000719">
    <property type="entry name" value="Prot_kinase_dom"/>
</dbReference>
<evidence type="ECO:0000313" key="4">
    <source>
        <dbReference type="Proteomes" id="UP000654918"/>
    </source>
</evidence>
<feature type="compositionally biased region" description="Pro residues" evidence="1">
    <location>
        <begin position="589"/>
        <end position="598"/>
    </location>
</feature>
<gene>
    <name evidence="3" type="ORF">CPLU01_01915</name>
</gene>
<dbReference type="InterPro" id="IPR011009">
    <property type="entry name" value="Kinase-like_dom_sf"/>
</dbReference>
<sequence>MARLANHFKTSSPPPRIASMFHSITHIPQRFPGSRNLRLNLTLAGIRTRYQSHMRPEIIDDTASSRTSVGSLVAETLASPIMEEVSRVRQQSIQDPDVTRQPLEDRIRDNLETSYDGKEFLPESAIDELASPQIVRIHLKAGLKVTPDDASLESLVEYVTNPAEPAKKLFLLLSFCEELEELRTFRDAGFRDKHLPIAIEKNTAITEKYRYNVRSQDSNQFWDVFSAWKAKNLEDFDGKQWRFLAPVFTPKKFDYTLGHHCPLPILRRIGHEKGGHFSTVFEVILHDAHQRVLDEGNTKRIALKEMRPGMDDYYQKEADSLRIIRELRHDHLITPLAAYKRNDQLRGFLFPWAGGGNLKEFWRRPDLRPTEDPELMRWVLKQLCGICSATRALHDKNCRHTDLKPENILLFEESESWGILRIADVGLARFHVDTTQQRKSATNANTGTVRYEPPEMGRDERLSRVYDVWSLGCVFLEFLIWATYGPNVLDTFIRTSVEQQFWEKKDGDYHQHSEVRFWISKMFELLKEDTALTACLKLVDKEMLVPEVDKRSQVVDIERKFQEICTRGDTEREFLRDPDLPSRIAGSPIPVPPLPESNPRPATQANTHLQVPGIRAPAGPSRIPRATEEPSASAPQSIEETTIRISPDEYNVGDLMAGSGGCSFCQLMCDAANAAGLERDEEFKIRRVDSTFRIEPDGPTVLSIYVDPRAARNSTPSFAQLGYPQLPEPGKEFQFALFRAWLRQCDEQHNHFSNTRVELPTRVLDVGTNKDPSVCLREGEDVPKEQYIALSHCWGNGAGFRTLTRNIAAFKQDIDFDSLPASFQHAITVTRALGFRYLWIDSLCIIQDDLADWEREAVRMEQVFSHAACTIAATSASSSDEGFLFPERELRPYVAITAPSSDTAFICKSIDKFHADVEEAVLNKRGWVLQERALSRRTLHFTSSQVYWECGHGIHCESLMKLANPKAAFLGDSNFPNSALHYFKGARIVLFQSLYKKYSGLGFTKKTDRSVAIKGLEERLVKTFGTKGGFGVFNAYLQRSLLWQRDDAAFEPIPYQKDRQVPSWSWMTYSGRISYVEAPFDRVDWTNDIVSPFISESGHKQHWKVGQQGGDQVIHAIARKFTMNRVELMKRVKFDREGMGFSDDLRCVVVGVEKPEDSSRQAEHYVLAISPAKSGEPGRYTRAGVGTVLFGHIAYDDAVDVVIQ</sequence>
<dbReference type="SMART" id="SM00220">
    <property type="entry name" value="S_TKc"/>
    <property type="match status" value="1"/>
</dbReference>
<dbReference type="PROSITE" id="PS50011">
    <property type="entry name" value="PROTEIN_KINASE_DOM"/>
    <property type="match status" value="1"/>
</dbReference>
<feature type="region of interest" description="Disordered" evidence="1">
    <location>
        <begin position="578"/>
        <end position="639"/>
    </location>
</feature>
<feature type="domain" description="Protein kinase" evidence="2">
    <location>
        <begin position="266"/>
        <end position="575"/>
    </location>
</feature>
<name>A0A8H6NMK8_9PEZI</name>
<dbReference type="PROSITE" id="PS00108">
    <property type="entry name" value="PROTEIN_KINASE_ST"/>
    <property type="match status" value="1"/>
</dbReference>